<name>A0A369TNN4_9RHOB</name>
<gene>
    <name evidence="4" type="ORF">DU478_10380</name>
</gene>
<dbReference type="Proteomes" id="UP000253977">
    <property type="component" value="Unassembled WGS sequence"/>
</dbReference>
<feature type="compositionally biased region" description="Polar residues" evidence="2">
    <location>
        <begin position="7"/>
        <end position="24"/>
    </location>
</feature>
<dbReference type="RefSeq" id="WP_114510886.1">
    <property type="nucleotide sequence ID" value="NZ_QPMK01000006.1"/>
</dbReference>
<feature type="coiled-coil region" evidence="1">
    <location>
        <begin position="27"/>
        <end position="73"/>
    </location>
</feature>
<dbReference type="OrthoDB" id="8373403at2"/>
<proteinExistence type="predicted"/>
<evidence type="ECO:0000256" key="2">
    <source>
        <dbReference type="SAM" id="MobiDB-lite"/>
    </source>
</evidence>
<evidence type="ECO:0000313" key="4">
    <source>
        <dbReference type="EMBL" id="RDD66314.1"/>
    </source>
</evidence>
<sequence>MEDFIMANTTTTAKTPSNGTVTGSSDYDALNDQVKTLKSDLASLTEMLTDIGVRRKDETVEAARARAKRMRAEASDRYDDAVDYANDARDQAFDAVRRQPGTAMAIAVGVGFLAGVLSGRR</sequence>
<dbReference type="Pfam" id="PF19029">
    <property type="entry name" value="DUF883_C"/>
    <property type="match status" value="1"/>
</dbReference>
<dbReference type="EMBL" id="QPMK01000006">
    <property type="protein sequence ID" value="RDD66314.1"/>
    <property type="molecule type" value="Genomic_DNA"/>
</dbReference>
<evidence type="ECO:0000313" key="5">
    <source>
        <dbReference type="Proteomes" id="UP000253977"/>
    </source>
</evidence>
<comment type="caution">
    <text evidence="4">The sequence shown here is derived from an EMBL/GenBank/DDBJ whole genome shotgun (WGS) entry which is preliminary data.</text>
</comment>
<keyword evidence="1" id="KW-0175">Coiled coil</keyword>
<dbReference type="InterPro" id="IPR043605">
    <property type="entry name" value="DUF883_C"/>
</dbReference>
<protein>
    <submittedName>
        <fullName evidence="4">DUF883 family protein</fullName>
    </submittedName>
</protein>
<evidence type="ECO:0000256" key="1">
    <source>
        <dbReference type="SAM" id="Coils"/>
    </source>
</evidence>
<feature type="region of interest" description="Disordered" evidence="2">
    <location>
        <begin position="1"/>
        <end position="24"/>
    </location>
</feature>
<feature type="domain" description="DUF883" evidence="3">
    <location>
        <begin position="94"/>
        <end position="121"/>
    </location>
</feature>
<evidence type="ECO:0000259" key="3">
    <source>
        <dbReference type="Pfam" id="PF19029"/>
    </source>
</evidence>
<dbReference type="AlphaFoldDB" id="A0A369TNN4"/>
<accession>A0A369TNN4</accession>
<organism evidence="4 5">
    <name type="scientific">Thalassococcus profundi</name>
    <dbReference type="NCBI Taxonomy" id="2282382"/>
    <lineage>
        <taxon>Bacteria</taxon>
        <taxon>Pseudomonadati</taxon>
        <taxon>Pseudomonadota</taxon>
        <taxon>Alphaproteobacteria</taxon>
        <taxon>Rhodobacterales</taxon>
        <taxon>Roseobacteraceae</taxon>
        <taxon>Thalassococcus</taxon>
    </lineage>
</organism>
<keyword evidence="5" id="KW-1185">Reference proteome</keyword>
<reference evidence="4 5" key="1">
    <citation type="submission" date="2018-07" db="EMBL/GenBank/DDBJ databases">
        <title>Thalassococcus profundi sp. nov., a marine bacterium isolated from deep seawater of Okinawa Trough.</title>
        <authorList>
            <person name="Yu M."/>
        </authorList>
    </citation>
    <scope>NUCLEOTIDE SEQUENCE [LARGE SCALE GENOMIC DNA]</scope>
    <source>
        <strain evidence="4 5">WRAS1</strain>
    </source>
</reference>